<organism evidence="2 3">
    <name type="scientific">Pipistrellus nathusii</name>
    <name type="common">Nathusius' pipistrelle</name>
    <dbReference type="NCBI Taxonomy" id="59473"/>
    <lineage>
        <taxon>Eukaryota</taxon>
        <taxon>Metazoa</taxon>
        <taxon>Chordata</taxon>
        <taxon>Craniata</taxon>
        <taxon>Vertebrata</taxon>
        <taxon>Euteleostomi</taxon>
        <taxon>Mammalia</taxon>
        <taxon>Eutheria</taxon>
        <taxon>Laurasiatheria</taxon>
        <taxon>Chiroptera</taxon>
        <taxon>Yangochiroptera</taxon>
        <taxon>Vespertilionidae</taxon>
        <taxon>Pipistrellus</taxon>
    </lineage>
</organism>
<accession>A0ABN9Z7J4</accession>
<keyword evidence="3" id="KW-1185">Reference proteome</keyword>
<sequence>MQTFDILIASGPSFNSVCFSSAPLPPFSSLPLWGGITQENRKGGSSPICPPCQVKPEGAGRVEGMSLLPSWLFAESRWWGQGCQTRAGLSYLCSPGPGVADAVDKGWGPPGGQHTSREPGAGPSCATCPVATNR</sequence>
<evidence type="ECO:0000313" key="2">
    <source>
        <dbReference type="EMBL" id="CAK6432669.1"/>
    </source>
</evidence>
<protein>
    <submittedName>
        <fullName evidence="2">Uncharacterized protein</fullName>
    </submittedName>
</protein>
<gene>
    <name evidence="2" type="ORF">MPIPNATIZW_LOCUS975</name>
</gene>
<proteinExistence type="predicted"/>
<evidence type="ECO:0000313" key="3">
    <source>
        <dbReference type="Proteomes" id="UP001314169"/>
    </source>
</evidence>
<reference evidence="2" key="1">
    <citation type="submission" date="2023-12" db="EMBL/GenBank/DDBJ databases">
        <authorList>
            <person name="Brown T."/>
        </authorList>
    </citation>
    <scope>NUCLEOTIDE SEQUENCE</scope>
</reference>
<dbReference type="Proteomes" id="UP001314169">
    <property type="component" value="Chromosome 1"/>
</dbReference>
<feature type="region of interest" description="Disordered" evidence="1">
    <location>
        <begin position="103"/>
        <end position="134"/>
    </location>
</feature>
<name>A0ABN9Z7J4_PIPNA</name>
<dbReference type="EMBL" id="OY882858">
    <property type="protein sequence ID" value="CAK6432669.1"/>
    <property type="molecule type" value="Genomic_DNA"/>
</dbReference>
<evidence type="ECO:0000256" key="1">
    <source>
        <dbReference type="SAM" id="MobiDB-lite"/>
    </source>
</evidence>